<dbReference type="OrthoDB" id="111931at2759"/>
<evidence type="ECO:0000256" key="6">
    <source>
        <dbReference type="ARBA" id="ARBA00022918"/>
    </source>
</evidence>
<dbReference type="GO" id="GO:0003676">
    <property type="term" value="F:nucleic acid binding"/>
    <property type="evidence" value="ECO:0007669"/>
    <property type="project" value="InterPro"/>
</dbReference>
<feature type="domain" description="Reverse transcriptase RNase H-like" evidence="7">
    <location>
        <begin position="110"/>
        <end position="157"/>
    </location>
</feature>
<evidence type="ECO:0000313" key="9">
    <source>
        <dbReference type="EMBL" id="RDX98035.1"/>
    </source>
</evidence>
<dbReference type="GO" id="GO:0004519">
    <property type="term" value="F:endonuclease activity"/>
    <property type="evidence" value="ECO:0007669"/>
    <property type="project" value="UniProtKB-KW"/>
</dbReference>
<feature type="non-terminal residue" evidence="9">
    <location>
        <position position="1"/>
    </location>
</feature>
<name>A0A371H5G8_MUCPR</name>
<dbReference type="AlphaFoldDB" id="A0A371H5G8"/>
<keyword evidence="10" id="KW-1185">Reference proteome</keyword>
<gene>
    <name evidence="9" type="primary">Tf2-8</name>
    <name evidence="9" type="ORF">CR513_19115</name>
</gene>
<dbReference type="EMBL" id="QJKJ01003522">
    <property type="protein sequence ID" value="RDX98035.1"/>
    <property type="molecule type" value="Genomic_DNA"/>
</dbReference>
<dbReference type="PANTHER" id="PTHR35046:SF9">
    <property type="entry name" value="RNA-DIRECTED DNA POLYMERASE"/>
    <property type="match status" value="1"/>
</dbReference>
<comment type="caution">
    <text evidence="9">The sequence shown here is derived from an EMBL/GenBank/DDBJ whole genome shotgun (WGS) entry which is preliminary data.</text>
</comment>
<evidence type="ECO:0000256" key="2">
    <source>
        <dbReference type="ARBA" id="ARBA00022695"/>
    </source>
</evidence>
<evidence type="ECO:0000256" key="5">
    <source>
        <dbReference type="ARBA" id="ARBA00022801"/>
    </source>
</evidence>
<dbReference type="Gene3D" id="3.30.420.10">
    <property type="entry name" value="Ribonuclease H-like superfamily/Ribonuclease H"/>
    <property type="match status" value="1"/>
</dbReference>
<dbReference type="SUPFAM" id="SSF53098">
    <property type="entry name" value="Ribonuclease H-like"/>
    <property type="match status" value="1"/>
</dbReference>
<evidence type="ECO:0000259" key="7">
    <source>
        <dbReference type="Pfam" id="PF17917"/>
    </source>
</evidence>
<evidence type="ECO:0000313" key="10">
    <source>
        <dbReference type="Proteomes" id="UP000257109"/>
    </source>
</evidence>
<dbReference type="InterPro" id="IPR043128">
    <property type="entry name" value="Rev_trsase/Diguanyl_cyclase"/>
</dbReference>
<dbReference type="InterPro" id="IPR012337">
    <property type="entry name" value="RNaseH-like_sf"/>
</dbReference>
<evidence type="ECO:0000259" key="8">
    <source>
        <dbReference type="Pfam" id="PF17921"/>
    </source>
</evidence>
<proteinExistence type="predicted"/>
<evidence type="ECO:0000256" key="1">
    <source>
        <dbReference type="ARBA" id="ARBA00022679"/>
    </source>
</evidence>
<dbReference type="SUPFAM" id="SSF56672">
    <property type="entry name" value="DNA/RNA polymerases"/>
    <property type="match status" value="1"/>
</dbReference>
<feature type="domain" description="Integrase zinc-binding" evidence="8">
    <location>
        <begin position="205"/>
        <end position="249"/>
    </location>
</feature>
<dbReference type="Gene3D" id="1.10.340.70">
    <property type="match status" value="1"/>
</dbReference>
<organism evidence="9 10">
    <name type="scientific">Mucuna pruriens</name>
    <name type="common">Velvet bean</name>
    <name type="synonym">Dolichos pruriens</name>
    <dbReference type="NCBI Taxonomy" id="157652"/>
    <lineage>
        <taxon>Eukaryota</taxon>
        <taxon>Viridiplantae</taxon>
        <taxon>Streptophyta</taxon>
        <taxon>Embryophyta</taxon>
        <taxon>Tracheophyta</taxon>
        <taxon>Spermatophyta</taxon>
        <taxon>Magnoliopsida</taxon>
        <taxon>eudicotyledons</taxon>
        <taxon>Gunneridae</taxon>
        <taxon>Pentapetalae</taxon>
        <taxon>rosids</taxon>
        <taxon>fabids</taxon>
        <taxon>Fabales</taxon>
        <taxon>Fabaceae</taxon>
        <taxon>Papilionoideae</taxon>
        <taxon>50 kb inversion clade</taxon>
        <taxon>NPAAA clade</taxon>
        <taxon>indigoferoid/millettioid clade</taxon>
        <taxon>Phaseoleae</taxon>
        <taxon>Mucuna</taxon>
    </lineage>
</organism>
<dbReference type="InterPro" id="IPR041588">
    <property type="entry name" value="Integrase_H2C2"/>
</dbReference>
<dbReference type="InterPro" id="IPR041373">
    <property type="entry name" value="RT_RNaseH"/>
</dbReference>
<keyword evidence="4" id="KW-0255">Endonuclease</keyword>
<evidence type="ECO:0000256" key="4">
    <source>
        <dbReference type="ARBA" id="ARBA00022759"/>
    </source>
</evidence>
<sequence length="313" mass="36397">MVGYDLRLTNALSTFMRSMNHILRSLIGKCVYLDDILVYSSCIDDHILHVRSCFFGYVVGFEGVKVNSEIVEHLASPLNKIVKKDVGFKLEESQERAFQTLKERLTNTPILSLSEVHNYLLLKEFKVHNGHEALKYLRSQNKLSKRQAKWVEFLEQFPYVIKHKQGKTNIVVDSLSRKHSLLSMLETKLLDKKLCVPKNCVRGLSVTRAHEGGLMGHFKEYKTYKNFLEHFFWLHMKRDVHHICDKCIVSTKSKFKPYSFYSPFPITTMPWVYLSMDFVLGLPRSKSGKDSIIVVVNKFSGMVHFIPCHRVYD</sequence>
<keyword evidence="5" id="KW-0378">Hydrolase</keyword>
<dbReference type="Proteomes" id="UP000257109">
    <property type="component" value="Unassembled WGS sequence"/>
</dbReference>
<dbReference type="Pfam" id="PF17921">
    <property type="entry name" value="Integrase_H2C2"/>
    <property type="match status" value="1"/>
</dbReference>
<reference evidence="9" key="1">
    <citation type="submission" date="2018-05" db="EMBL/GenBank/DDBJ databases">
        <title>Draft genome of Mucuna pruriens seed.</title>
        <authorList>
            <person name="Nnadi N.E."/>
            <person name="Vos R."/>
            <person name="Hasami M.H."/>
            <person name="Devisetty U.K."/>
            <person name="Aguiy J.C."/>
        </authorList>
    </citation>
    <scope>NUCLEOTIDE SEQUENCE [LARGE SCALE GENOMIC DNA]</scope>
    <source>
        <strain evidence="9">JCA_2017</strain>
    </source>
</reference>
<accession>A0A371H5G8</accession>
<dbReference type="InterPro" id="IPR036397">
    <property type="entry name" value="RNaseH_sf"/>
</dbReference>
<evidence type="ECO:0000256" key="3">
    <source>
        <dbReference type="ARBA" id="ARBA00022722"/>
    </source>
</evidence>
<keyword evidence="3" id="KW-0540">Nuclease</keyword>
<keyword evidence="1" id="KW-0808">Transferase</keyword>
<keyword evidence="2" id="KW-0548">Nucleotidyltransferase</keyword>
<protein>
    <submittedName>
        <fullName evidence="9">Tf2-8</fullName>
    </submittedName>
</protein>
<dbReference type="Pfam" id="PF17917">
    <property type="entry name" value="RT_RNaseH"/>
    <property type="match status" value="1"/>
</dbReference>
<dbReference type="InterPro" id="IPR043502">
    <property type="entry name" value="DNA/RNA_pol_sf"/>
</dbReference>
<dbReference type="GO" id="GO:0016787">
    <property type="term" value="F:hydrolase activity"/>
    <property type="evidence" value="ECO:0007669"/>
    <property type="project" value="UniProtKB-KW"/>
</dbReference>
<dbReference type="PANTHER" id="PTHR35046">
    <property type="entry name" value="ZINC KNUCKLE (CCHC-TYPE) FAMILY PROTEIN"/>
    <property type="match status" value="1"/>
</dbReference>
<keyword evidence="6" id="KW-0695">RNA-directed DNA polymerase</keyword>
<dbReference type="GO" id="GO:0003964">
    <property type="term" value="F:RNA-directed DNA polymerase activity"/>
    <property type="evidence" value="ECO:0007669"/>
    <property type="project" value="UniProtKB-KW"/>
</dbReference>
<dbReference type="Gene3D" id="3.30.70.270">
    <property type="match status" value="2"/>
</dbReference>